<gene>
    <name evidence="2" type="ORF">E2C01_058857</name>
</gene>
<feature type="compositionally biased region" description="Basic residues" evidence="1">
    <location>
        <begin position="51"/>
        <end position="62"/>
    </location>
</feature>
<accession>A0A5B7H5V1</accession>
<feature type="region of interest" description="Disordered" evidence="1">
    <location>
        <begin position="34"/>
        <end position="62"/>
    </location>
</feature>
<name>A0A5B7H5V1_PORTR</name>
<protein>
    <submittedName>
        <fullName evidence="2">Uncharacterized protein</fullName>
    </submittedName>
</protein>
<evidence type="ECO:0000313" key="2">
    <source>
        <dbReference type="EMBL" id="MPC64737.1"/>
    </source>
</evidence>
<reference evidence="2 3" key="1">
    <citation type="submission" date="2019-05" db="EMBL/GenBank/DDBJ databases">
        <title>Another draft genome of Portunus trituberculatus and its Hox gene families provides insights of decapod evolution.</title>
        <authorList>
            <person name="Jeong J.-H."/>
            <person name="Song I."/>
            <person name="Kim S."/>
            <person name="Choi T."/>
            <person name="Kim D."/>
            <person name="Ryu S."/>
            <person name="Kim W."/>
        </authorList>
    </citation>
    <scope>NUCLEOTIDE SEQUENCE [LARGE SCALE GENOMIC DNA]</scope>
    <source>
        <tissue evidence="2">Muscle</tissue>
    </source>
</reference>
<keyword evidence="3" id="KW-1185">Reference proteome</keyword>
<dbReference type="Proteomes" id="UP000324222">
    <property type="component" value="Unassembled WGS sequence"/>
</dbReference>
<evidence type="ECO:0000313" key="3">
    <source>
        <dbReference type="Proteomes" id="UP000324222"/>
    </source>
</evidence>
<comment type="caution">
    <text evidence="2">The sequence shown here is derived from an EMBL/GenBank/DDBJ whole genome shotgun (WGS) entry which is preliminary data.</text>
</comment>
<dbReference type="EMBL" id="VSRR010022509">
    <property type="protein sequence ID" value="MPC64737.1"/>
    <property type="molecule type" value="Genomic_DNA"/>
</dbReference>
<dbReference type="AlphaFoldDB" id="A0A5B7H5V1"/>
<proteinExistence type="predicted"/>
<evidence type="ECO:0000256" key="1">
    <source>
        <dbReference type="SAM" id="MobiDB-lite"/>
    </source>
</evidence>
<sequence length="62" mass="7222">MVSFKTEEEETMKVWFQRTSLMRKRARLLEEEAEAQGLKGKAAKKNEAKKPKGKKGKKKKKL</sequence>
<organism evidence="2 3">
    <name type="scientific">Portunus trituberculatus</name>
    <name type="common">Swimming crab</name>
    <name type="synonym">Neptunus trituberculatus</name>
    <dbReference type="NCBI Taxonomy" id="210409"/>
    <lineage>
        <taxon>Eukaryota</taxon>
        <taxon>Metazoa</taxon>
        <taxon>Ecdysozoa</taxon>
        <taxon>Arthropoda</taxon>
        <taxon>Crustacea</taxon>
        <taxon>Multicrustacea</taxon>
        <taxon>Malacostraca</taxon>
        <taxon>Eumalacostraca</taxon>
        <taxon>Eucarida</taxon>
        <taxon>Decapoda</taxon>
        <taxon>Pleocyemata</taxon>
        <taxon>Brachyura</taxon>
        <taxon>Eubrachyura</taxon>
        <taxon>Portunoidea</taxon>
        <taxon>Portunidae</taxon>
        <taxon>Portuninae</taxon>
        <taxon>Portunus</taxon>
    </lineage>
</organism>